<protein>
    <submittedName>
        <fullName evidence="1">Uncharacterized protein</fullName>
    </submittedName>
</protein>
<dbReference type="AlphaFoldDB" id="A0A2P2N818"/>
<accession>A0A2P2N818</accession>
<reference evidence="1" key="1">
    <citation type="submission" date="2018-02" db="EMBL/GenBank/DDBJ databases">
        <title>Rhizophora mucronata_Transcriptome.</title>
        <authorList>
            <person name="Meera S.P."/>
            <person name="Sreeshan A."/>
            <person name="Augustine A."/>
        </authorList>
    </citation>
    <scope>NUCLEOTIDE SEQUENCE</scope>
    <source>
        <tissue evidence="1">Leaf</tissue>
    </source>
</reference>
<organism evidence="1">
    <name type="scientific">Rhizophora mucronata</name>
    <name type="common">Asiatic mangrove</name>
    <dbReference type="NCBI Taxonomy" id="61149"/>
    <lineage>
        <taxon>Eukaryota</taxon>
        <taxon>Viridiplantae</taxon>
        <taxon>Streptophyta</taxon>
        <taxon>Embryophyta</taxon>
        <taxon>Tracheophyta</taxon>
        <taxon>Spermatophyta</taxon>
        <taxon>Magnoliopsida</taxon>
        <taxon>eudicotyledons</taxon>
        <taxon>Gunneridae</taxon>
        <taxon>Pentapetalae</taxon>
        <taxon>rosids</taxon>
        <taxon>fabids</taxon>
        <taxon>Malpighiales</taxon>
        <taxon>Rhizophoraceae</taxon>
        <taxon>Rhizophora</taxon>
    </lineage>
</organism>
<proteinExistence type="predicted"/>
<name>A0A2P2N818_RHIMU</name>
<sequence>MAGLTCESKMRHEKRLSKEWRNQYNGSEKRVAITGNNVCQPSHES</sequence>
<dbReference type="EMBL" id="GGEC01058109">
    <property type="protein sequence ID" value="MBX38593.1"/>
    <property type="molecule type" value="Transcribed_RNA"/>
</dbReference>
<evidence type="ECO:0000313" key="1">
    <source>
        <dbReference type="EMBL" id="MBX38593.1"/>
    </source>
</evidence>